<dbReference type="KEGG" id="sarm:DVA86_29205"/>
<feature type="compositionally biased region" description="Basic and acidic residues" evidence="1">
    <location>
        <begin position="133"/>
        <end position="143"/>
    </location>
</feature>
<dbReference type="AlphaFoldDB" id="A0A345Y1I2"/>
<feature type="compositionally biased region" description="Basic and acidic residues" evidence="1">
    <location>
        <begin position="46"/>
        <end position="62"/>
    </location>
</feature>
<evidence type="ECO:0000313" key="3">
    <source>
        <dbReference type="Proteomes" id="UP000254425"/>
    </source>
</evidence>
<organism evidence="2 3">
    <name type="scientific">Streptomyces armeniacus</name>
    <dbReference type="NCBI Taxonomy" id="83291"/>
    <lineage>
        <taxon>Bacteria</taxon>
        <taxon>Bacillati</taxon>
        <taxon>Actinomycetota</taxon>
        <taxon>Actinomycetes</taxon>
        <taxon>Kitasatosporales</taxon>
        <taxon>Streptomycetaceae</taxon>
        <taxon>Streptomyces</taxon>
    </lineage>
</organism>
<proteinExistence type="predicted"/>
<protein>
    <submittedName>
        <fullName evidence="2">Uncharacterized protein</fullName>
    </submittedName>
</protein>
<dbReference type="Proteomes" id="UP000254425">
    <property type="component" value="Chromosome"/>
</dbReference>
<evidence type="ECO:0000313" key="2">
    <source>
        <dbReference type="EMBL" id="AXK37748.1"/>
    </source>
</evidence>
<accession>A0A345Y1I2</accession>
<sequence>MVVLVLAGTACSDGDGSDGKDDAAASDTGKTDEDKAVAYRKCLRDNGMDISEPKPGKKKEAVTVDGGNKATMEKAFKACKDKAPNGGPGGEPSQADKDKAIKFAKCMRENGWNMPDPKFEEGAARAMPAPKTAAEKKKFEKANKACGGEFR</sequence>
<evidence type="ECO:0000256" key="1">
    <source>
        <dbReference type="SAM" id="MobiDB-lite"/>
    </source>
</evidence>
<feature type="region of interest" description="Disordered" evidence="1">
    <location>
        <begin position="79"/>
        <end position="98"/>
    </location>
</feature>
<feature type="region of interest" description="Disordered" evidence="1">
    <location>
        <begin position="111"/>
        <end position="151"/>
    </location>
</feature>
<keyword evidence="3" id="KW-1185">Reference proteome</keyword>
<feature type="region of interest" description="Disordered" evidence="1">
    <location>
        <begin position="46"/>
        <end position="66"/>
    </location>
</feature>
<gene>
    <name evidence="2" type="ORF">DVA86_29205</name>
</gene>
<name>A0A345Y1I2_9ACTN</name>
<dbReference type="EMBL" id="CP031320">
    <property type="protein sequence ID" value="AXK37748.1"/>
    <property type="molecule type" value="Genomic_DNA"/>
</dbReference>
<feature type="region of interest" description="Disordered" evidence="1">
    <location>
        <begin position="11"/>
        <end position="34"/>
    </location>
</feature>
<feature type="compositionally biased region" description="Basic and acidic residues" evidence="1">
    <location>
        <begin position="17"/>
        <end position="34"/>
    </location>
</feature>
<reference evidence="2 3" key="1">
    <citation type="submission" date="2018-07" db="EMBL/GenBank/DDBJ databases">
        <title>Draft genome of the type strain Streptomyces armeniacus ATCC 15676.</title>
        <authorList>
            <person name="Labana P."/>
            <person name="Gosse J.T."/>
            <person name="Boddy C.N."/>
        </authorList>
    </citation>
    <scope>NUCLEOTIDE SEQUENCE [LARGE SCALE GENOMIC DNA]</scope>
    <source>
        <strain evidence="2 3">ATCC 15676</strain>
    </source>
</reference>